<dbReference type="Pfam" id="PF08889">
    <property type="entry name" value="WbqC"/>
    <property type="match status" value="1"/>
</dbReference>
<evidence type="ECO:0000313" key="1">
    <source>
        <dbReference type="EMBL" id="QKQ26216.1"/>
    </source>
</evidence>
<protein>
    <submittedName>
        <fullName evidence="1">WbqC family protein</fullName>
    </submittedName>
</protein>
<evidence type="ECO:0000313" key="2">
    <source>
        <dbReference type="Proteomes" id="UP000509658"/>
    </source>
</evidence>
<dbReference type="Proteomes" id="UP000509658">
    <property type="component" value="Chromosome"/>
</dbReference>
<accession>A0A6N0HVG9</accession>
<gene>
    <name evidence="1" type="ORF">HUE57_07905</name>
</gene>
<dbReference type="InterPro" id="IPR014985">
    <property type="entry name" value="WbqC"/>
</dbReference>
<dbReference type="KEGG" id="rev:HUE57_07905"/>
<dbReference type="AlphaFoldDB" id="A0A6N0HVG9"/>
<dbReference type="EMBL" id="CP054491">
    <property type="protein sequence ID" value="QKQ26216.1"/>
    <property type="molecule type" value="Genomic_DNA"/>
</dbReference>
<reference evidence="1 2" key="1">
    <citation type="submission" date="2020-05" db="EMBL/GenBank/DDBJ databases">
        <title>Horizontal transmission and recombination maintain forever young bacterial symbiont genomes.</title>
        <authorList>
            <person name="Russell S.L."/>
            <person name="Pepper-Tunick E."/>
            <person name="Svedberg J."/>
            <person name="Byrne A."/>
            <person name="Ruelas Castillo J."/>
            <person name="Vollmers C."/>
            <person name="Beinart R.A."/>
            <person name="Corbett-Detig R."/>
        </authorList>
    </citation>
    <scope>NUCLEOTIDE SEQUENCE [LARGE SCALE GENOMIC DNA]</scope>
    <source>
        <strain evidence="1">Santa_Monica_outfall</strain>
    </source>
</reference>
<sequence length="88" mass="10736">MKIGVMQPYAFPYIGYFQLINYVEKWVVFDGAQYISKGWINRNRILHPDRSKEWQYVTIPTRKHSHTDKICDIKINNDIKWRDQFWVS</sequence>
<name>A0A6N0HVG9_9GAMM</name>
<organism evidence="1 2">
    <name type="scientific">Candidatus Reidiella endopervernicosa</name>
    <dbReference type="NCBI Taxonomy" id="2738883"/>
    <lineage>
        <taxon>Bacteria</taxon>
        <taxon>Pseudomonadati</taxon>
        <taxon>Pseudomonadota</taxon>
        <taxon>Gammaproteobacteria</taxon>
        <taxon>Candidatus Reidiella</taxon>
    </lineage>
</organism>
<proteinExistence type="predicted"/>
<dbReference type="RefSeq" id="WP_174672986.1">
    <property type="nucleotide sequence ID" value="NZ_CP054491.1"/>
</dbReference>
<keyword evidence="2" id="KW-1185">Reference proteome</keyword>